<sequence>MTQKIIIENGEESLEIKPNDPLNELRNKAIETTINLLDAENIAHIIYIDDKFDIGGQKEVFKARLNELKNTGNHITSDTFNGIDWTAPQPKFESSILNLWEKTENKSALLFDVCTHTEDEDNSNIIPALEIKNCYGERIKLMTPDDWIKDKYKVIQELEENKKALCLFDFEFQSGNELTKGRNGVQLAKSLIDEEDYMEKIVCGIFSHKFTEEEEDEFREKYSEDYNIGLEKFYTISKRRFAFDPQISGFAEGIKNLLLLPYVEQLKTESLTVLTESNRKAGDRIKRMTPKTFNQIVQKSSLKEGVWEITTLFRLYGLLSKEENYNMIAEPTVRQNFNESIKKIREIDLKDTGYNSTVRNQQLIDLRNSELYLSGNIINKLHLPLTNGDIFKIKDKEYILLVQPCNLALRSNGKRDYDYDTGMLIPLKYIPKEKLNITSEEIKIAENLDQFYVAYFPGYKIISLDFLDLSVFNNNGNVSIDFRVPNLSNELIHFPWQKRYGYIYNSLITHEKRLMNLKLFGKL</sequence>
<proteinExistence type="predicted"/>
<comment type="caution">
    <text evidence="1">The sequence shown here is derived from an EMBL/GenBank/DDBJ whole genome shotgun (WGS) entry which is preliminary data.</text>
</comment>
<name>A0A0N1KSF5_CHRID</name>
<reference evidence="1 2" key="1">
    <citation type="journal article" date="2015" name="Genom Data">
        <title>Draft genome sequence of a multidrug-resistant Chryseobacterium indologenes isolate from Malaysia.</title>
        <authorList>
            <person name="Yu C.Y."/>
            <person name="Ang G.Y."/>
            <person name="Cheng H.J."/>
            <person name="Cheong Y.M."/>
            <person name="Yin W.F."/>
            <person name="Chan K.G."/>
        </authorList>
    </citation>
    <scope>NUCLEOTIDE SEQUENCE [LARGE SCALE GENOMIC DNA]</scope>
    <source>
        <strain evidence="1 2">CI_885</strain>
    </source>
</reference>
<protein>
    <recommendedName>
        <fullName evidence="3">Response receiver domain-containing protein</fullName>
    </recommendedName>
</protein>
<reference evidence="2" key="2">
    <citation type="submission" date="2015-09" db="EMBL/GenBank/DDBJ databases">
        <title>Draft genome sequence of a multidrug-resistant Chryseobacterium indologenes isolate from Malaysia.</title>
        <authorList>
            <person name="Yu C.Y."/>
            <person name="Ang G.Y."/>
            <person name="Chan K.-G."/>
        </authorList>
    </citation>
    <scope>NUCLEOTIDE SEQUENCE [LARGE SCALE GENOMIC DNA]</scope>
    <source>
        <strain evidence="2">CI_885</strain>
    </source>
</reference>
<dbReference type="Proteomes" id="UP000037953">
    <property type="component" value="Unassembled WGS sequence"/>
</dbReference>
<dbReference type="PATRIC" id="fig|253.9.peg.1808"/>
<dbReference type="RefSeq" id="WP_062702400.1">
    <property type="nucleotide sequence ID" value="NZ_LJOD01000016.1"/>
</dbReference>
<organism evidence="1 2">
    <name type="scientific">Chryseobacterium indologenes</name>
    <name type="common">Flavobacterium indologenes</name>
    <dbReference type="NCBI Taxonomy" id="253"/>
    <lineage>
        <taxon>Bacteria</taxon>
        <taxon>Pseudomonadati</taxon>
        <taxon>Bacteroidota</taxon>
        <taxon>Flavobacteriia</taxon>
        <taxon>Flavobacteriales</taxon>
        <taxon>Weeksellaceae</taxon>
        <taxon>Chryseobacterium group</taxon>
        <taxon>Chryseobacterium</taxon>
    </lineage>
</organism>
<dbReference type="AlphaFoldDB" id="A0A0N1KSF5"/>
<evidence type="ECO:0000313" key="2">
    <source>
        <dbReference type="Proteomes" id="UP000037953"/>
    </source>
</evidence>
<dbReference type="OrthoDB" id="2987435at2"/>
<gene>
    <name evidence="1" type="ORF">AOB46_19215</name>
</gene>
<accession>A0A0N1KSF5</accession>
<evidence type="ECO:0000313" key="1">
    <source>
        <dbReference type="EMBL" id="KPE49650.1"/>
    </source>
</evidence>
<evidence type="ECO:0008006" key="3">
    <source>
        <dbReference type="Google" id="ProtNLM"/>
    </source>
</evidence>
<dbReference type="EMBL" id="LJOD01000016">
    <property type="protein sequence ID" value="KPE49650.1"/>
    <property type="molecule type" value="Genomic_DNA"/>
</dbReference>